<comment type="caution">
    <text evidence="1">The sequence shown here is derived from an EMBL/GenBank/DDBJ whole genome shotgun (WGS) entry which is preliminary data.</text>
</comment>
<reference evidence="2" key="1">
    <citation type="submission" date="2023-07" db="EMBL/GenBank/DDBJ databases">
        <title>30 novel species of actinomycetes from the DSMZ collection.</title>
        <authorList>
            <person name="Nouioui I."/>
        </authorList>
    </citation>
    <scope>NUCLEOTIDE SEQUENCE [LARGE SCALE GENOMIC DNA]</scope>
    <source>
        <strain evidence="2">DSM 44918</strain>
    </source>
</reference>
<dbReference type="Gene3D" id="3.10.450.50">
    <property type="match status" value="1"/>
</dbReference>
<sequence length="230" mass="25587">MTFVQVIDCRTSRVDELNRLMDTWVASTQGKRTATHSVVGTDRDDSTHVVEIVEFPSYEEAKRNSDLPETGRIFEEMVALCDDVPRFTDLDVVRDEQLNKATARSFFEEISKGNPNALEGLCTPGYVDHDPGNGPEPVGRAEAESIAARYVGAISPTFLIDDQVAEGDMVTTRWTVTGTHDGEFMGLPPTGRPVRITGQTTHRFDHGLIAEAWWNWDQFGLLSQIGMVEL</sequence>
<accession>A0ABU2LZ02</accession>
<gene>
    <name evidence="1" type="ORF">RNC47_31130</name>
</gene>
<dbReference type="PANTHER" id="PTHR38436">
    <property type="entry name" value="POLYKETIDE CYCLASE SNOAL-LIKE DOMAIN"/>
    <property type="match status" value="1"/>
</dbReference>
<evidence type="ECO:0000313" key="1">
    <source>
        <dbReference type="EMBL" id="MDT0322775.1"/>
    </source>
</evidence>
<keyword evidence="2" id="KW-1185">Reference proteome</keyword>
<name>A0ABU2LZ02_9ACTN</name>
<dbReference type="InterPro" id="IPR009959">
    <property type="entry name" value="Cyclase_SnoaL-like"/>
</dbReference>
<dbReference type="EMBL" id="JAVREM010000073">
    <property type="protein sequence ID" value="MDT0322775.1"/>
    <property type="molecule type" value="Genomic_DNA"/>
</dbReference>
<dbReference type="Pfam" id="PF07366">
    <property type="entry name" value="SnoaL"/>
    <property type="match status" value="1"/>
</dbReference>
<protein>
    <submittedName>
        <fullName evidence="1">Ester cyclase</fullName>
    </submittedName>
</protein>
<dbReference type="PANTHER" id="PTHR38436:SF1">
    <property type="entry name" value="ESTER CYCLASE"/>
    <property type="match status" value="1"/>
</dbReference>
<dbReference type="RefSeq" id="WP_311603588.1">
    <property type="nucleotide sequence ID" value="NZ_JAVREM010000073.1"/>
</dbReference>
<organism evidence="1 2">
    <name type="scientific">Streptomyces millisiae</name>
    <dbReference type="NCBI Taxonomy" id="3075542"/>
    <lineage>
        <taxon>Bacteria</taxon>
        <taxon>Bacillati</taxon>
        <taxon>Actinomycetota</taxon>
        <taxon>Actinomycetes</taxon>
        <taxon>Kitasatosporales</taxon>
        <taxon>Streptomycetaceae</taxon>
        <taxon>Streptomyces</taxon>
    </lineage>
</organism>
<dbReference type="Proteomes" id="UP001183420">
    <property type="component" value="Unassembled WGS sequence"/>
</dbReference>
<evidence type="ECO:0000313" key="2">
    <source>
        <dbReference type="Proteomes" id="UP001183420"/>
    </source>
</evidence>
<dbReference type="SUPFAM" id="SSF54427">
    <property type="entry name" value="NTF2-like"/>
    <property type="match status" value="1"/>
</dbReference>
<dbReference type="InterPro" id="IPR032710">
    <property type="entry name" value="NTF2-like_dom_sf"/>
</dbReference>
<proteinExistence type="predicted"/>